<gene>
    <name evidence="2" type="ORF">TW77_02650</name>
</gene>
<protein>
    <recommendedName>
        <fullName evidence="1">DUF4440 domain-containing protein</fullName>
    </recommendedName>
</protein>
<organism evidence="2 3">
    <name type="scientific">Pseudoalteromonas rubra</name>
    <dbReference type="NCBI Taxonomy" id="43658"/>
    <lineage>
        <taxon>Bacteria</taxon>
        <taxon>Pseudomonadati</taxon>
        <taxon>Pseudomonadota</taxon>
        <taxon>Gammaproteobacteria</taxon>
        <taxon>Alteromonadales</taxon>
        <taxon>Pseudoalteromonadaceae</taxon>
        <taxon>Pseudoalteromonas</taxon>
    </lineage>
</organism>
<evidence type="ECO:0000259" key="1">
    <source>
        <dbReference type="Pfam" id="PF14534"/>
    </source>
</evidence>
<sequence>MQKIKFDTLDTLISLERELLDPAVRESPQRLAQLLDEDFYEISANGLMFNKSHVLARLPREKVPQFYNQDFQGQMLAENLAQITYHAAYRRNAYSNLNYSVRMSIWRHRASGWQLLFHQGTPCPEFKLKYE</sequence>
<dbReference type="OrthoDB" id="121974at2"/>
<evidence type="ECO:0000313" key="2">
    <source>
        <dbReference type="EMBL" id="KJZ12720.1"/>
    </source>
</evidence>
<accession>A0A0F4QZM4</accession>
<keyword evidence="3" id="KW-1185">Reference proteome</keyword>
<dbReference type="Proteomes" id="UP000033452">
    <property type="component" value="Unassembled WGS sequence"/>
</dbReference>
<dbReference type="InterPro" id="IPR027843">
    <property type="entry name" value="DUF4440"/>
</dbReference>
<dbReference type="PATRIC" id="fig|43658.5.peg.556"/>
<comment type="caution">
    <text evidence="2">The sequence shown here is derived from an EMBL/GenBank/DDBJ whole genome shotgun (WGS) entry which is preliminary data.</text>
</comment>
<dbReference type="SUPFAM" id="SSF54427">
    <property type="entry name" value="NTF2-like"/>
    <property type="match status" value="1"/>
</dbReference>
<name>A0A0F4QZM4_9GAMM</name>
<feature type="domain" description="DUF4440" evidence="1">
    <location>
        <begin position="13"/>
        <end position="115"/>
    </location>
</feature>
<dbReference type="Pfam" id="PF14534">
    <property type="entry name" value="DUF4440"/>
    <property type="match status" value="1"/>
</dbReference>
<dbReference type="Gene3D" id="3.10.450.50">
    <property type="match status" value="1"/>
</dbReference>
<dbReference type="RefSeq" id="WP_046003452.1">
    <property type="nucleotide sequence ID" value="NZ_JXYA01000004.1"/>
</dbReference>
<reference evidence="2 3" key="1">
    <citation type="journal article" date="2015" name="BMC Genomics">
        <title>Genome mining reveals unlocked bioactive potential of marine Gram-negative bacteria.</title>
        <authorList>
            <person name="Machado H."/>
            <person name="Sonnenschein E.C."/>
            <person name="Melchiorsen J."/>
            <person name="Gram L."/>
        </authorList>
    </citation>
    <scope>NUCLEOTIDE SEQUENCE [LARGE SCALE GENOMIC DNA]</scope>
    <source>
        <strain evidence="2 3">S2471</strain>
    </source>
</reference>
<proteinExistence type="predicted"/>
<dbReference type="AlphaFoldDB" id="A0A0F4QZM4"/>
<evidence type="ECO:0000313" key="3">
    <source>
        <dbReference type="Proteomes" id="UP000033452"/>
    </source>
</evidence>
<dbReference type="EMBL" id="JXYA01000004">
    <property type="protein sequence ID" value="KJZ12720.1"/>
    <property type="molecule type" value="Genomic_DNA"/>
</dbReference>
<dbReference type="InterPro" id="IPR032710">
    <property type="entry name" value="NTF2-like_dom_sf"/>
</dbReference>